<reference evidence="1" key="1">
    <citation type="submission" date="2014-09" db="EMBL/GenBank/DDBJ databases">
        <authorList>
            <person name="Magalhaes I.L.F."/>
            <person name="Oliveira U."/>
            <person name="Santos F.R."/>
            <person name="Vidigal T.H.D.A."/>
            <person name="Brescovit A.D."/>
            <person name="Santos A.J."/>
        </authorList>
    </citation>
    <scope>NUCLEOTIDE SEQUENCE</scope>
    <source>
        <tissue evidence="1">Shoot tissue taken approximately 20 cm above the soil surface</tissue>
    </source>
</reference>
<sequence>MLSNLRYSLMRILPLWSVGCNASRGLSYTSLHGMRLMPWHGHDEGNIFSHACYISTFLIRCSAIRQMQN</sequence>
<proteinExistence type="predicted"/>
<accession>A0A0A9GFV4</accession>
<reference evidence="1" key="2">
    <citation type="journal article" date="2015" name="Data Brief">
        <title>Shoot transcriptome of the giant reed, Arundo donax.</title>
        <authorList>
            <person name="Barrero R.A."/>
            <person name="Guerrero F.D."/>
            <person name="Moolhuijzen P."/>
            <person name="Goolsby J.A."/>
            <person name="Tidwell J."/>
            <person name="Bellgard S.E."/>
            <person name="Bellgard M.I."/>
        </authorList>
    </citation>
    <scope>NUCLEOTIDE SEQUENCE</scope>
    <source>
        <tissue evidence="1">Shoot tissue taken approximately 20 cm above the soil surface</tissue>
    </source>
</reference>
<protein>
    <submittedName>
        <fullName evidence="1">Uncharacterized protein</fullName>
    </submittedName>
</protein>
<evidence type="ECO:0000313" key="1">
    <source>
        <dbReference type="EMBL" id="JAE22324.1"/>
    </source>
</evidence>
<name>A0A0A9GFV4_ARUDO</name>
<organism evidence="1">
    <name type="scientific">Arundo donax</name>
    <name type="common">Giant reed</name>
    <name type="synonym">Donax arundinaceus</name>
    <dbReference type="NCBI Taxonomy" id="35708"/>
    <lineage>
        <taxon>Eukaryota</taxon>
        <taxon>Viridiplantae</taxon>
        <taxon>Streptophyta</taxon>
        <taxon>Embryophyta</taxon>
        <taxon>Tracheophyta</taxon>
        <taxon>Spermatophyta</taxon>
        <taxon>Magnoliopsida</taxon>
        <taxon>Liliopsida</taxon>
        <taxon>Poales</taxon>
        <taxon>Poaceae</taxon>
        <taxon>PACMAD clade</taxon>
        <taxon>Arundinoideae</taxon>
        <taxon>Arundineae</taxon>
        <taxon>Arundo</taxon>
    </lineage>
</organism>
<dbReference type="EMBL" id="GBRH01175572">
    <property type="protein sequence ID" value="JAE22324.1"/>
    <property type="molecule type" value="Transcribed_RNA"/>
</dbReference>
<dbReference type="AlphaFoldDB" id="A0A0A9GFV4"/>